<dbReference type="InterPro" id="IPR018060">
    <property type="entry name" value="HTH_AraC"/>
</dbReference>
<name>A0A1H8ZQ87_9BACT</name>
<gene>
    <name evidence="5" type="ORF">SAMN05444359_101413</name>
</gene>
<keyword evidence="1" id="KW-0805">Transcription regulation</keyword>
<protein>
    <submittedName>
        <fullName evidence="5">Transcriptional regulator, AraC family</fullName>
    </submittedName>
</protein>
<evidence type="ECO:0000256" key="2">
    <source>
        <dbReference type="ARBA" id="ARBA00023125"/>
    </source>
</evidence>
<sequence>MQVVQSSKPFEIQVLELSDWQERPLQNNFFEVVYIASGKGSQCIDYNEYDYEGGNIFLLPPLRCHSFNIESPTKFIFLKFTKAFFSAGKEYGSDHERWFREASYILANYQQQPGEVIGNEHDRRNLISLIQIIMYEAQNHRENANELIKSLMVSVLHMLIRGIKRNNAVQSASVTSDHRLTEMTAYLQENLSSPEKLTVDSLATQFHLSPTYISEFFRKNMGVSLREYIAKSRLKLVEIRLLYSDFTLNEIADELGFTDASHLSRTFKKYSGQSIREFRSKGEYNVLKVAKCGV</sequence>
<evidence type="ECO:0000256" key="3">
    <source>
        <dbReference type="ARBA" id="ARBA00023163"/>
    </source>
</evidence>
<keyword evidence="2" id="KW-0238">DNA-binding</keyword>
<dbReference type="STRING" id="478744.SAMN05444359_101413"/>
<reference evidence="6" key="1">
    <citation type="submission" date="2016-10" db="EMBL/GenBank/DDBJ databases">
        <authorList>
            <person name="Varghese N."/>
            <person name="Submissions S."/>
        </authorList>
    </citation>
    <scope>NUCLEOTIDE SEQUENCE [LARGE SCALE GENOMIC DNA]</scope>
    <source>
        <strain evidence="6">DSM 24740</strain>
    </source>
</reference>
<dbReference type="GO" id="GO:0043565">
    <property type="term" value="F:sequence-specific DNA binding"/>
    <property type="evidence" value="ECO:0007669"/>
    <property type="project" value="InterPro"/>
</dbReference>
<dbReference type="InterPro" id="IPR037923">
    <property type="entry name" value="HTH-like"/>
</dbReference>
<organism evidence="5 6">
    <name type="scientific">Neolewinella agarilytica</name>
    <dbReference type="NCBI Taxonomy" id="478744"/>
    <lineage>
        <taxon>Bacteria</taxon>
        <taxon>Pseudomonadati</taxon>
        <taxon>Bacteroidota</taxon>
        <taxon>Saprospiria</taxon>
        <taxon>Saprospirales</taxon>
        <taxon>Lewinellaceae</taxon>
        <taxon>Neolewinella</taxon>
    </lineage>
</organism>
<dbReference type="FunCoup" id="A0A1H8ZQ87">
    <property type="interactions" value="48"/>
</dbReference>
<dbReference type="Proteomes" id="UP000199021">
    <property type="component" value="Unassembled WGS sequence"/>
</dbReference>
<evidence type="ECO:0000313" key="5">
    <source>
        <dbReference type="EMBL" id="SEP66669.1"/>
    </source>
</evidence>
<feature type="domain" description="HTH araC/xylS-type" evidence="4">
    <location>
        <begin position="181"/>
        <end position="281"/>
    </location>
</feature>
<dbReference type="InParanoid" id="A0A1H8ZQ87"/>
<evidence type="ECO:0000256" key="1">
    <source>
        <dbReference type="ARBA" id="ARBA00023015"/>
    </source>
</evidence>
<dbReference type="InterPro" id="IPR009057">
    <property type="entry name" value="Homeodomain-like_sf"/>
</dbReference>
<dbReference type="EMBL" id="FOFB01000001">
    <property type="protein sequence ID" value="SEP66669.1"/>
    <property type="molecule type" value="Genomic_DNA"/>
</dbReference>
<dbReference type="SMART" id="SM00342">
    <property type="entry name" value="HTH_ARAC"/>
    <property type="match status" value="1"/>
</dbReference>
<keyword evidence="6" id="KW-1185">Reference proteome</keyword>
<dbReference type="SUPFAM" id="SSF46689">
    <property type="entry name" value="Homeodomain-like"/>
    <property type="match status" value="2"/>
</dbReference>
<dbReference type="RefSeq" id="WP_090165116.1">
    <property type="nucleotide sequence ID" value="NZ_FOFB01000001.1"/>
</dbReference>
<evidence type="ECO:0000259" key="4">
    <source>
        <dbReference type="PROSITE" id="PS01124"/>
    </source>
</evidence>
<dbReference type="GO" id="GO:0003700">
    <property type="term" value="F:DNA-binding transcription factor activity"/>
    <property type="evidence" value="ECO:0007669"/>
    <property type="project" value="InterPro"/>
</dbReference>
<dbReference type="Pfam" id="PF12833">
    <property type="entry name" value="HTH_18"/>
    <property type="match status" value="1"/>
</dbReference>
<proteinExistence type="predicted"/>
<dbReference type="PROSITE" id="PS01124">
    <property type="entry name" value="HTH_ARAC_FAMILY_2"/>
    <property type="match status" value="1"/>
</dbReference>
<dbReference type="OrthoDB" id="636258at2"/>
<dbReference type="Gene3D" id="1.10.10.60">
    <property type="entry name" value="Homeodomain-like"/>
    <property type="match status" value="2"/>
</dbReference>
<dbReference type="InterPro" id="IPR003313">
    <property type="entry name" value="AraC-bd"/>
</dbReference>
<keyword evidence="3" id="KW-0804">Transcription</keyword>
<dbReference type="Pfam" id="PF02311">
    <property type="entry name" value="AraC_binding"/>
    <property type="match status" value="1"/>
</dbReference>
<evidence type="ECO:0000313" key="6">
    <source>
        <dbReference type="Proteomes" id="UP000199021"/>
    </source>
</evidence>
<dbReference type="PANTHER" id="PTHR43280:SF28">
    <property type="entry name" value="HTH-TYPE TRANSCRIPTIONAL ACTIVATOR RHAS"/>
    <property type="match status" value="1"/>
</dbReference>
<dbReference type="AlphaFoldDB" id="A0A1H8ZQ87"/>
<dbReference type="SUPFAM" id="SSF51215">
    <property type="entry name" value="Regulatory protein AraC"/>
    <property type="match status" value="1"/>
</dbReference>
<accession>A0A1H8ZQ87</accession>
<dbReference type="PANTHER" id="PTHR43280">
    <property type="entry name" value="ARAC-FAMILY TRANSCRIPTIONAL REGULATOR"/>
    <property type="match status" value="1"/>
</dbReference>